<proteinExistence type="predicted"/>
<dbReference type="Proteomes" id="UP001642483">
    <property type="component" value="Unassembled WGS sequence"/>
</dbReference>
<reference evidence="1 2" key="1">
    <citation type="submission" date="2024-02" db="EMBL/GenBank/DDBJ databases">
        <authorList>
            <person name="Daric V."/>
            <person name="Darras S."/>
        </authorList>
    </citation>
    <scope>NUCLEOTIDE SEQUENCE [LARGE SCALE GENOMIC DNA]</scope>
</reference>
<comment type="caution">
    <text evidence="1">The sequence shown here is derived from an EMBL/GenBank/DDBJ whole genome shotgun (WGS) entry which is preliminary data.</text>
</comment>
<organism evidence="1 2">
    <name type="scientific">Clavelina lepadiformis</name>
    <name type="common">Light-bulb sea squirt</name>
    <name type="synonym">Ascidia lepadiformis</name>
    <dbReference type="NCBI Taxonomy" id="159417"/>
    <lineage>
        <taxon>Eukaryota</taxon>
        <taxon>Metazoa</taxon>
        <taxon>Chordata</taxon>
        <taxon>Tunicata</taxon>
        <taxon>Ascidiacea</taxon>
        <taxon>Aplousobranchia</taxon>
        <taxon>Clavelinidae</taxon>
        <taxon>Clavelina</taxon>
    </lineage>
</organism>
<evidence type="ECO:0000313" key="1">
    <source>
        <dbReference type="EMBL" id="CAK8675304.1"/>
    </source>
</evidence>
<keyword evidence="2" id="KW-1185">Reference proteome</keyword>
<accession>A0ABP0FA36</accession>
<protein>
    <submittedName>
        <fullName evidence="1">Uncharacterized protein</fullName>
    </submittedName>
</protein>
<gene>
    <name evidence="1" type="ORF">CVLEPA_LOCUS4888</name>
</gene>
<sequence>MHLSPVNLFTVNSRDPHCLYGTLSSQPLSGRQRLVSRRPFSRHAMELVNTGFNINTAWCNDWKVVSCPPVQCGALHHLPCWRRPSSESLDNPEPAQNWSRPFWRVHAPLGLQSITVMHLRCGVADSRTHPLQLMCPAPTHRPGGPEHP</sequence>
<evidence type="ECO:0000313" key="2">
    <source>
        <dbReference type="Proteomes" id="UP001642483"/>
    </source>
</evidence>
<dbReference type="EMBL" id="CAWYQH010000013">
    <property type="protein sequence ID" value="CAK8675304.1"/>
    <property type="molecule type" value="Genomic_DNA"/>
</dbReference>
<name>A0ABP0FA36_CLALP</name>